<evidence type="ECO:0000313" key="2">
    <source>
        <dbReference type="EMBL" id="HHM02464.1"/>
    </source>
</evidence>
<proteinExistence type="predicted"/>
<gene>
    <name evidence="2" type="ORF">ENJ15_05570</name>
</gene>
<comment type="caution">
    <text evidence="2">The sequence shown here is derived from an EMBL/GenBank/DDBJ whole genome shotgun (WGS) entry which is preliminary data.</text>
</comment>
<name>A0A7V5VEY9_CALAY</name>
<evidence type="ECO:0000259" key="1">
    <source>
        <dbReference type="Pfam" id="PF13579"/>
    </source>
</evidence>
<dbReference type="GO" id="GO:0016757">
    <property type="term" value="F:glycosyltransferase activity"/>
    <property type="evidence" value="ECO:0007669"/>
    <property type="project" value="UniProtKB-ARBA"/>
</dbReference>
<dbReference type="Gene3D" id="3.40.50.2000">
    <property type="entry name" value="Glycogen Phosphorylase B"/>
    <property type="match status" value="2"/>
</dbReference>
<dbReference type="SUPFAM" id="SSF53756">
    <property type="entry name" value="UDP-Glycosyltransferase/glycogen phosphorylase"/>
    <property type="match status" value="1"/>
</dbReference>
<sequence length="425" mass="48084">MGTTAVAARCLIVAYYFPPTGGGGVQRVTKFIKYLAREGWSFTVITSSEPENLPRDNTLADDLPEDTRVLSIPIKEKPGLFGRLRALIRGGFIQRWLAGFFFFPDSRRGWARYAERFVHGLCHREDFDLVFISAPPYSLAQTAARLTRRLSIPVVLDMRDPWSTNPYKIYPTPVHRYIDKRLEKKSLSVIKYGVSAYASFIDYLHEGLGITNTWIHIANGYDEDDFRDLQPITLEENCFHLAFSGTFYSHLNDPRLLFSLFAELKKKYPESYRRLRFHHLGQSIPDMDALARKAGCASVVDRRGYQDHRRALNILAAMDAFCMILDPAHPLAGNTIGGKVYEYLRLGRPILALIPEQGEAAALLRETGGHSIVNPHNREKAVGALHALISRAGSKTKAAGTDAPHQRRLQAKKLHEFFRSLIDKK</sequence>
<organism evidence="2">
    <name type="scientific">Caldithrix abyssi</name>
    <dbReference type="NCBI Taxonomy" id="187145"/>
    <lineage>
        <taxon>Bacteria</taxon>
        <taxon>Pseudomonadati</taxon>
        <taxon>Calditrichota</taxon>
        <taxon>Calditrichia</taxon>
        <taxon>Calditrichales</taxon>
        <taxon>Calditrichaceae</taxon>
        <taxon>Caldithrix</taxon>
    </lineage>
</organism>
<dbReference type="AlphaFoldDB" id="A0A7V5VEY9"/>
<dbReference type="Pfam" id="PF13579">
    <property type="entry name" value="Glyco_trans_4_4"/>
    <property type="match status" value="1"/>
</dbReference>
<feature type="domain" description="Glycosyltransferase subfamily 4-like N-terminal" evidence="1">
    <location>
        <begin position="22"/>
        <end position="184"/>
    </location>
</feature>
<dbReference type="InterPro" id="IPR028098">
    <property type="entry name" value="Glyco_trans_4-like_N"/>
</dbReference>
<accession>A0A7V5VEY9</accession>
<dbReference type="EMBL" id="DRLI01000211">
    <property type="protein sequence ID" value="HHM02464.1"/>
    <property type="molecule type" value="Genomic_DNA"/>
</dbReference>
<protein>
    <recommendedName>
        <fullName evidence="1">Glycosyltransferase subfamily 4-like N-terminal domain-containing protein</fullName>
    </recommendedName>
</protein>
<dbReference type="Proteomes" id="UP000885771">
    <property type="component" value="Unassembled WGS sequence"/>
</dbReference>
<reference evidence="2" key="1">
    <citation type="journal article" date="2020" name="mSystems">
        <title>Genome- and Community-Level Interaction Insights into Carbon Utilization and Element Cycling Functions of Hydrothermarchaeota in Hydrothermal Sediment.</title>
        <authorList>
            <person name="Zhou Z."/>
            <person name="Liu Y."/>
            <person name="Xu W."/>
            <person name="Pan J."/>
            <person name="Luo Z.H."/>
            <person name="Li M."/>
        </authorList>
    </citation>
    <scope>NUCLEOTIDE SEQUENCE [LARGE SCALE GENOMIC DNA]</scope>
    <source>
        <strain evidence="2">HyVt-460</strain>
    </source>
</reference>